<feature type="region of interest" description="Disordered" evidence="1">
    <location>
        <begin position="233"/>
        <end position="294"/>
    </location>
</feature>
<name>A0A2V1EE20_9PLEO</name>
<feature type="compositionally biased region" description="Polar residues" evidence="1">
    <location>
        <begin position="237"/>
        <end position="252"/>
    </location>
</feature>
<feature type="region of interest" description="Disordered" evidence="1">
    <location>
        <begin position="192"/>
        <end position="215"/>
    </location>
</feature>
<evidence type="ECO:0000256" key="1">
    <source>
        <dbReference type="SAM" id="MobiDB-lite"/>
    </source>
</evidence>
<keyword evidence="3" id="KW-1185">Reference proteome</keyword>
<evidence type="ECO:0000313" key="3">
    <source>
        <dbReference type="Proteomes" id="UP000244855"/>
    </source>
</evidence>
<sequence length="294" mass="32876">MGCGLSVTKRQETEFRWYDVGLQNGYISDRSQPLWIVKPVNIKYTHWDFLLMDDVADAEDGIVYGLTSGKRDDIRIPSQSSTPAKYSKKSGTGKYHAAVDVDVRQDRSRKWYDDHKHVYFRIKGAVSTPDRIKKATELVINGFKYTLLTQNCQAFAVEVLKVLHQWDPAMVPRSAIDHCRTECMKSVAWATRDNRPGPLSSKHPQRPHFSSAMSPSASSTFIPVVSNNHLPLEETVDPSTLPKTSPAVSKTSLPVEETVNSSKSSSTSGSLSEYSSTASSTKMPGSWEWVEEEE</sequence>
<dbReference type="AlphaFoldDB" id="A0A2V1EE20"/>
<accession>A0A2V1EE20</accession>
<dbReference type="OrthoDB" id="10666624at2759"/>
<evidence type="ECO:0000313" key="2">
    <source>
        <dbReference type="EMBL" id="PVI07630.1"/>
    </source>
</evidence>
<organism evidence="2 3">
    <name type="scientific">Periconia macrospinosa</name>
    <dbReference type="NCBI Taxonomy" id="97972"/>
    <lineage>
        <taxon>Eukaryota</taxon>
        <taxon>Fungi</taxon>
        <taxon>Dikarya</taxon>
        <taxon>Ascomycota</taxon>
        <taxon>Pezizomycotina</taxon>
        <taxon>Dothideomycetes</taxon>
        <taxon>Pleosporomycetidae</taxon>
        <taxon>Pleosporales</taxon>
        <taxon>Massarineae</taxon>
        <taxon>Periconiaceae</taxon>
        <taxon>Periconia</taxon>
    </lineage>
</organism>
<reference evidence="2 3" key="1">
    <citation type="journal article" date="2018" name="Sci. Rep.">
        <title>Comparative genomics provides insights into the lifestyle and reveals functional heterogeneity of dark septate endophytic fungi.</title>
        <authorList>
            <person name="Knapp D.G."/>
            <person name="Nemeth J.B."/>
            <person name="Barry K."/>
            <person name="Hainaut M."/>
            <person name="Henrissat B."/>
            <person name="Johnson J."/>
            <person name="Kuo A."/>
            <person name="Lim J.H.P."/>
            <person name="Lipzen A."/>
            <person name="Nolan M."/>
            <person name="Ohm R.A."/>
            <person name="Tamas L."/>
            <person name="Grigoriev I.V."/>
            <person name="Spatafora J.W."/>
            <person name="Nagy L.G."/>
            <person name="Kovacs G.M."/>
        </authorList>
    </citation>
    <scope>NUCLEOTIDE SEQUENCE [LARGE SCALE GENOMIC DNA]</scope>
    <source>
        <strain evidence="2 3">DSE2036</strain>
    </source>
</reference>
<gene>
    <name evidence="2" type="ORF">DM02DRAFT_648678</name>
</gene>
<protein>
    <submittedName>
        <fullName evidence="2">Uncharacterized protein</fullName>
    </submittedName>
</protein>
<feature type="compositionally biased region" description="Low complexity" evidence="1">
    <location>
        <begin position="258"/>
        <end position="281"/>
    </location>
</feature>
<proteinExistence type="predicted"/>
<dbReference type="EMBL" id="KZ805303">
    <property type="protein sequence ID" value="PVI07630.1"/>
    <property type="molecule type" value="Genomic_DNA"/>
</dbReference>
<dbReference type="Proteomes" id="UP000244855">
    <property type="component" value="Unassembled WGS sequence"/>
</dbReference>